<dbReference type="Gene3D" id="3.90.1710.10">
    <property type="entry name" value="Enterococcus faecalis V583 domain"/>
    <property type="match status" value="1"/>
</dbReference>
<dbReference type="Gene3D" id="3.40.50.720">
    <property type="entry name" value="NAD(P)-binding Rossmann-like Domain"/>
    <property type="match status" value="1"/>
</dbReference>
<dbReference type="InterPro" id="IPR024033">
    <property type="entry name" value="OXTCase_su_AllG_h-dom"/>
</dbReference>
<organism evidence="3 4">
    <name type="scientific">Drancourtella massiliensis</name>
    <dbReference type="NCBI Taxonomy" id="1632013"/>
    <lineage>
        <taxon>Bacteria</taxon>
        <taxon>Bacillati</taxon>
        <taxon>Bacillota</taxon>
        <taxon>Clostridia</taxon>
        <taxon>Eubacteriales</taxon>
        <taxon>Oscillospiraceae</taxon>
        <taxon>Drancourtella</taxon>
    </lineage>
</organism>
<dbReference type="InterPro" id="IPR009499">
    <property type="entry name" value="AllG-like"/>
</dbReference>
<feature type="domain" description="CoA-binding" evidence="2">
    <location>
        <begin position="192"/>
        <end position="283"/>
    </location>
</feature>
<protein>
    <submittedName>
        <fullName evidence="3">Acyl-CoA synthetase FdrA</fullName>
    </submittedName>
</protein>
<gene>
    <name evidence="3" type="primary">fdrA</name>
    <name evidence="3" type="ORF">H6A32_12700</name>
</gene>
<dbReference type="Proteomes" id="UP000775686">
    <property type="component" value="Unassembled WGS sequence"/>
</dbReference>
<dbReference type="Gene3D" id="3.40.50.261">
    <property type="entry name" value="Succinyl-CoA synthetase domains"/>
    <property type="match status" value="2"/>
</dbReference>
<sequence length="1002" mass="108536">MLKTVVKKGSYHDSVVLMLLTNKISAIEGVKKVSIMMATPANKDIFKQSGLDTEELMAATANDMVVVADIDDDSLLDTIMEETEEFFRQQSAESGEKKGTESVKSWDKALQKLPDANLAVISIPGAYAALEADRALDEGMNVFMFSDNVTLEDEVRLKKKAHEKGLAVMGPDCGTGIIQSVPIAFTNNVAPGSIGIIGASGTGIQELTTIIDRLGEGVTNAIGIGGRDLNAAVGGITMMDMIDAMEDDDAVKVVIIVSKPPAKEVRDKIAARLSNFSKPVVTLFVGEKPEYHEENFYHAYTLDEAARLAVGLVRGTEIPEAVADVDETTFYKAEDGKTIKAYYSGGTLANEAAMLIKDAMDVKVPPEDIEGYMLQLDGNVVVDLGDDAYTQGKPHPMIDPAKRIECMQEAVDDESTGAVLLDIMLGYGSHEDMAGALLPTIKELKAKADAAGRKVFFIATVCGTRRDYQGYDEAVRKLKEAGVIVCENNKLACRTAIRAVGRDFTEPVKEVRPKKAVEAEKAVPSEKLRALLSEKPKIINIGLKSFAEVVEQFGCQVVQYDWMPPAGGNVELIRTLNFLRHYEGLDIDEANREVIAKVVASQPVIIDNVRAKDVIPEMNEGKVILHAGPPVAYENMPDPMQGSCVGAVLFEEWADNEADARKLLESGEIRFIPCHHVKAVGPMGGITSPNMAVFVVKNMTDGNEAYCTMNEGIGKVLRFGAYSEEVVDRLRWMRDILGPTLGKAIRELGGIAVNPLIAKAIAMGDEFHQRNIAASLAFLKEVAPTITKMEMDDKDRYDVIKFLSDTDQFFLNIMMATGKAVMDAARTIEKGTIVTAMCRNGYEFGIRIAGMGDEWFTGPVNTPQGLYFTGYDGEDACPDMGDSAITETFGVGGMAMIAAPAVTRFVGAGGYEDALRTSTEMTEITIDRNPNFIIPNWNFQGICLGIDARLVVEKGITPVINTGIAHKIAGYGQIGAGTVHPPIECFEKAVAAYAKKLGYTSK</sequence>
<evidence type="ECO:0000313" key="4">
    <source>
        <dbReference type="Proteomes" id="UP000775686"/>
    </source>
</evidence>
<feature type="domain" description="ATP-citrate synthase/succinyl-CoA ligase C-terminal" evidence="1">
    <location>
        <begin position="343"/>
        <end position="497"/>
    </location>
</feature>
<dbReference type="SUPFAM" id="SSF52210">
    <property type="entry name" value="Succinyl-CoA synthetase domains"/>
    <property type="match status" value="2"/>
</dbReference>
<evidence type="ECO:0000313" key="3">
    <source>
        <dbReference type="EMBL" id="MBM6745144.1"/>
    </source>
</evidence>
<dbReference type="NCBIfam" id="NF004760">
    <property type="entry name" value="PRK06091.1"/>
    <property type="match status" value="1"/>
</dbReference>
<accession>A0ABS2EJM4</accession>
<dbReference type="InterPro" id="IPR005811">
    <property type="entry name" value="SUCC_ACL_C"/>
</dbReference>
<evidence type="ECO:0000259" key="1">
    <source>
        <dbReference type="Pfam" id="PF00549"/>
    </source>
</evidence>
<proteinExistence type="predicted"/>
<evidence type="ECO:0000259" key="2">
    <source>
        <dbReference type="Pfam" id="PF02629"/>
    </source>
</evidence>
<dbReference type="Pfam" id="PF02629">
    <property type="entry name" value="CoA_binding"/>
    <property type="match status" value="1"/>
</dbReference>
<comment type="caution">
    <text evidence="3">The sequence shown here is derived from an EMBL/GenBank/DDBJ whole genome shotgun (WGS) entry which is preliminary data.</text>
</comment>
<dbReference type="PANTHER" id="PTHR11117">
    <property type="entry name" value="SUCCINYL-COA LIGASE SUBUNIT ALPHA"/>
    <property type="match status" value="1"/>
</dbReference>
<dbReference type="PANTHER" id="PTHR11117:SF24">
    <property type="entry name" value="PROTEIN FDRA"/>
    <property type="match status" value="1"/>
</dbReference>
<dbReference type="Pfam" id="PF06545">
    <property type="entry name" value="AllG"/>
    <property type="match status" value="1"/>
</dbReference>
<reference evidence="3 4" key="1">
    <citation type="journal article" date="2021" name="Sci. Rep.">
        <title>The distribution of antibiotic resistance genes in chicken gut microbiota commensals.</title>
        <authorList>
            <person name="Juricova H."/>
            <person name="Matiasovicova J."/>
            <person name="Kubasova T."/>
            <person name="Cejkova D."/>
            <person name="Rychlik I."/>
        </authorList>
    </citation>
    <scope>NUCLEOTIDE SEQUENCE [LARGE SCALE GENOMIC DNA]</scope>
    <source>
        <strain evidence="3 4">An770</strain>
    </source>
</reference>
<keyword evidence="4" id="KW-1185">Reference proteome</keyword>
<name>A0ABS2EJM4_9FIRM</name>
<dbReference type="Gene3D" id="3.90.1700.10">
    <property type="entry name" value="v583 domain like"/>
    <property type="match status" value="1"/>
</dbReference>
<dbReference type="RefSeq" id="WP_118637233.1">
    <property type="nucleotide sequence ID" value="NZ_JACJKH010000025.1"/>
</dbReference>
<dbReference type="Pfam" id="PF00549">
    <property type="entry name" value="Ligase_CoA"/>
    <property type="match status" value="1"/>
</dbReference>
<dbReference type="EMBL" id="JACJKH010000025">
    <property type="protein sequence ID" value="MBM6745144.1"/>
    <property type="molecule type" value="Genomic_DNA"/>
</dbReference>
<dbReference type="InterPro" id="IPR003781">
    <property type="entry name" value="CoA-bd"/>
</dbReference>
<dbReference type="InterPro" id="IPR016102">
    <property type="entry name" value="Succinyl-CoA_synth-like"/>
</dbReference>
<dbReference type="Gene3D" id="1.10.10.660">
    <property type="entry name" value="conserved protein of unknown function from Enterococcus faecalis V583"/>
    <property type="match status" value="1"/>
</dbReference>